<keyword evidence="1" id="KW-1185">Reference proteome</keyword>
<proteinExistence type="predicted"/>
<sequence length="1288" mass="141180">MAVVLSTTSNMSKSLKKKSHWTNRVHEVVLSRGPSGDLGFELQGGAENGQFPVIGEVKPDRRKLQQDELLLEVNDTPVAGLTIRDVWAVVRHCKDPVRFKCVKQGGVVDKDLRQYLNLRFQKGSLDHELQQIIRDNLYLRTVPCTTRQPREGEVPGVDYNFVTVERFVELERSGALLESGTYEDNYYGTPKPPAEPSPLLLNVAEQLLPGATPTSQGKRRRNKSVSNMEKAGIEPPEEEEEERPVINGNGVAITPESSEHEDKSTDASGEMATTCPSETSTDAPKEDTEPPKSPPKPDENDELGPLPDNWEMAYTEKGEVYFIDHNTKTTSWLDPRLAKKAKPPEECKENELPYGWEKIDDPIYGTYYVDHINRRTQFENPVLEAKRRLQHQQQMQSQGLSSLPLPAVYREKPLFTRDPTQLKGSFLSTPLQKSNMGFGFTIIGGDEPDEFLQVKSVIPDGPAAQDGKMATGDVIVYINDVCVLGTTHADVVKLFQSVPIGQSVTLVLCRGYPLPYDPEDAANTLLSPLGLIDRPLLVNGRNSYDSYMEYISRTARFVDPLQTTMVQPHPGDTHLDAGPLEDSVSMASSGAAGGELLTINMVKGADGFGFTIADSNGGQRVKQILEAQGCPGLCEGDLIVEINQQPALTLSHTQVVELLKECPIGTEATLVIQRGGTEPGLPRASLPADPSAEFQEVEVHLRRQKSGFGFRILGGEEPGQPILIGAIIEKSPADKDGRLRPGDELISVDGIVVAGKPHRYVIDLMHGAARTGQVKLTVRRRVQPTGEPFPENGRSPGSTQHSSPRSDFNSRMFCNNSAPSQNSAPSTTGSSPPDTAANQNAQPNDVSIQRKETEGFGFVIISSLNRPETAAAAAVPHKIGRIIEGSPADHCGKLKVGDRILAVNNQSIVNMPHADIVKLIKDAGLSVTLRIIPQEETNSTPSAGSSEKQSPMAQPSPVCQPNTVNQTGAAPLANSNAQQNSAPQPSPIKQPISEAQPSLVTQNSPANHPSSVTQQNPQTQPVQTYSHDSSYRSEVKARQDVKPDIRQPFTDYRQPPVDYRHPPVADYRQPPTLDYRHPPLLDYRPLPADPRTFPLPDYRMPQGSDYDVVPVIGVLRGNPLPDTGQQFIKLGSAQSEAPLKSSIIQDFDFFTVELEKGMKGFGFSIRGGREYKMDLFVLRLAEDGPAIRNGRMRVGDQIIEINGESTRDMTHARAIELIKSGGRRVRLLLKRGTGQVPEYGMVSSSLSMCMKSDNHGSPYFFLMGHPKDTQIVPPPGMLTLQPPQVCRK</sequence>
<dbReference type="Proteomes" id="UP000000437">
    <property type="component" value="Chromosome 4"/>
</dbReference>
<dbReference type="RefSeq" id="XP_073802456.1">
    <property type="nucleotide sequence ID" value="XM_073946355.1"/>
</dbReference>
<name>A0AC58J7J6_DANRE</name>
<organism evidence="1 2">
    <name type="scientific">Danio rerio</name>
    <name type="common">Zebrafish</name>
    <name type="synonym">Brachydanio rerio</name>
    <dbReference type="NCBI Taxonomy" id="7955"/>
    <lineage>
        <taxon>Eukaryota</taxon>
        <taxon>Metazoa</taxon>
        <taxon>Chordata</taxon>
        <taxon>Craniata</taxon>
        <taxon>Vertebrata</taxon>
        <taxon>Euteleostomi</taxon>
        <taxon>Actinopterygii</taxon>
        <taxon>Neopterygii</taxon>
        <taxon>Teleostei</taxon>
        <taxon>Ostariophysi</taxon>
        <taxon>Cypriniformes</taxon>
        <taxon>Danionidae</taxon>
        <taxon>Danioninae</taxon>
        <taxon>Danio</taxon>
    </lineage>
</organism>
<evidence type="ECO:0000313" key="1">
    <source>
        <dbReference type="Proteomes" id="UP000000437"/>
    </source>
</evidence>
<reference evidence="2" key="1">
    <citation type="submission" date="2025-08" db="UniProtKB">
        <authorList>
            <consortium name="RefSeq"/>
        </authorList>
    </citation>
    <scope>IDENTIFICATION</scope>
    <source>
        <strain evidence="2">Tuebingen</strain>
        <tissue evidence="2">Fibroblasts and whole tissue</tissue>
    </source>
</reference>
<keyword evidence="2" id="KW-0808">Transferase</keyword>
<accession>A0AC58J7J6</accession>
<evidence type="ECO:0000313" key="2">
    <source>
        <dbReference type="RefSeq" id="XP_073802456.1"/>
    </source>
</evidence>
<protein>
    <submittedName>
        <fullName evidence="2">Membrane-associated guanylate kinase, WW and PDZ domain-containing protein 2a isoform X13</fullName>
    </submittedName>
</protein>
<gene>
    <name evidence="2" type="primary">magi2a</name>
    <name evidence="2" type="synonym">fb82g11</name>
    <name evidence="2" type="synonym">magi2</name>
    <name evidence="2" type="synonym">si:dkey-97c7.1</name>
    <name evidence="2" type="synonym">si:dkeyp-86a5.1</name>
    <name evidence="2" type="synonym">wu:fb82g11</name>
</gene>
<keyword evidence="2" id="KW-0418">Kinase</keyword>